<dbReference type="OrthoDB" id="66620at2759"/>
<dbReference type="Pfam" id="PF19055">
    <property type="entry name" value="ABC2_membrane_7"/>
    <property type="match status" value="1"/>
</dbReference>
<reference evidence="9 10" key="1">
    <citation type="submission" date="2019-03" db="EMBL/GenBank/DDBJ databases">
        <title>First draft genome of Liparis tanakae, snailfish: a comprehensive survey of snailfish specific genes.</title>
        <authorList>
            <person name="Kim W."/>
            <person name="Song I."/>
            <person name="Jeong J.-H."/>
            <person name="Kim D."/>
            <person name="Kim S."/>
            <person name="Ryu S."/>
            <person name="Song J.Y."/>
            <person name="Lee S.K."/>
        </authorList>
    </citation>
    <scope>NUCLEOTIDE SEQUENCE [LARGE SCALE GENOMIC DNA]</scope>
    <source>
        <tissue evidence="9">Muscle</tissue>
    </source>
</reference>
<evidence type="ECO:0000313" key="10">
    <source>
        <dbReference type="Proteomes" id="UP000314294"/>
    </source>
</evidence>
<dbReference type="InterPro" id="IPR043926">
    <property type="entry name" value="ABCG_dom"/>
</dbReference>
<evidence type="ECO:0000256" key="2">
    <source>
        <dbReference type="ARBA" id="ARBA00022448"/>
    </source>
</evidence>
<comment type="caution">
    <text evidence="9">The sequence shown here is derived from an EMBL/GenBank/DDBJ whole genome shotgun (WGS) entry which is preliminary data.</text>
</comment>
<evidence type="ECO:0000256" key="1">
    <source>
        <dbReference type="ARBA" id="ARBA00004651"/>
    </source>
</evidence>
<evidence type="ECO:0000256" key="4">
    <source>
        <dbReference type="ARBA" id="ARBA00022692"/>
    </source>
</evidence>
<keyword evidence="10" id="KW-1185">Reference proteome</keyword>
<dbReference type="PANTHER" id="PTHR48041">
    <property type="entry name" value="ABC TRANSPORTER G FAMILY MEMBER 28"/>
    <property type="match status" value="1"/>
</dbReference>
<dbReference type="AlphaFoldDB" id="A0A4Z2JGT6"/>
<feature type="domain" description="ABC transporter family G" evidence="8">
    <location>
        <begin position="18"/>
        <end position="80"/>
    </location>
</feature>
<dbReference type="SUPFAM" id="SSF52540">
    <property type="entry name" value="P-loop containing nucleoside triphosphate hydrolases"/>
    <property type="match status" value="1"/>
</dbReference>
<keyword evidence="9" id="KW-0547">Nucleotide-binding</keyword>
<evidence type="ECO:0000256" key="5">
    <source>
        <dbReference type="ARBA" id="ARBA00022967"/>
    </source>
</evidence>
<protein>
    <submittedName>
        <fullName evidence="9">ATP-binding cassette sub-family G member 2</fullName>
    </submittedName>
</protein>
<evidence type="ECO:0000256" key="6">
    <source>
        <dbReference type="ARBA" id="ARBA00022989"/>
    </source>
</evidence>
<evidence type="ECO:0000256" key="3">
    <source>
        <dbReference type="ARBA" id="ARBA00022475"/>
    </source>
</evidence>
<keyword evidence="5" id="KW-1278">Translocase</keyword>
<keyword evidence="9" id="KW-0067">ATP-binding</keyword>
<dbReference type="EMBL" id="SRLO01000001">
    <property type="protein sequence ID" value="TNN89465.1"/>
    <property type="molecule type" value="Genomic_DNA"/>
</dbReference>
<name>A0A4Z2JGT6_9TELE</name>
<organism evidence="9 10">
    <name type="scientific">Liparis tanakae</name>
    <name type="common">Tanaka's snailfish</name>
    <dbReference type="NCBI Taxonomy" id="230148"/>
    <lineage>
        <taxon>Eukaryota</taxon>
        <taxon>Metazoa</taxon>
        <taxon>Chordata</taxon>
        <taxon>Craniata</taxon>
        <taxon>Vertebrata</taxon>
        <taxon>Euteleostomi</taxon>
        <taxon>Actinopterygii</taxon>
        <taxon>Neopterygii</taxon>
        <taxon>Teleostei</taxon>
        <taxon>Neoteleostei</taxon>
        <taxon>Acanthomorphata</taxon>
        <taxon>Eupercaria</taxon>
        <taxon>Perciformes</taxon>
        <taxon>Cottioidei</taxon>
        <taxon>Cottales</taxon>
        <taxon>Liparidae</taxon>
        <taxon>Liparis</taxon>
    </lineage>
</organism>
<dbReference type="GO" id="GO:0140359">
    <property type="term" value="F:ABC-type transporter activity"/>
    <property type="evidence" value="ECO:0007669"/>
    <property type="project" value="InterPro"/>
</dbReference>
<dbReference type="InterPro" id="IPR027417">
    <property type="entry name" value="P-loop_NTPase"/>
</dbReference>
<evidence type="ECO:0000259" key="8">
    <source>
        <dbReference type="Pfam" id="PF19055"/>
    </source>
</evidence>
<dbReference type="PANTHER" id="PTHR48041:SF92">
    <property type="entry name" value="BROAD SUBSTRATE SPECIFICITY ATP-BINDING CASSETTE TRANSPORTER ABCG2"/>
    <property type="match status" value="1"/>
</dbReference>
<keyword evidence="2" id="KW-0813">Transport</keyword>
<comment type="subcellular location">
    <subcellularLocation>
        <location evidence="1">Cell membrane</location>
        <topology evidence="1">Multi-pass membrane protein</topology>
    </subcellularLocation>
</comment>
<evidence type="ECO:0000256" key="7">
    <source>
        <dbReference type="ARBA" id="ARBA00023136"/>
    </source>
</evidence>
<dbReference type="GO" id="GO:0005524">
    <property type="term" value="F:ATP binding"/>
    <property type="evidence" value="ECO:0007669"/>
    <property type="project" value="UniProtKB-KW"/>
</dbReference>
<proteinExistence type="predicted"/>
<keyword evidence="3" id="KW-1003">Cell membrane</keyword>
<dbReference type="InterPro" id="IPR050352">
    <property type="entry name" value="ABCG_transporters"/>
</dbReference>
<keyword evidence="6" id="KW-1133">Transmembrane helix</keyword>
<dbReference type="GO" id="GO:0005886">
    <property type="term" value="C:plasma membrane"/>
    <property type="evidence" value="ECO:0007669"/>
    <property type="project" value="UniProtKB-SubCell"/>
</dbReference>
<evidence type="ECO:0000313" key="9">
    <source>
        <dbReference type="EMBL" id="TNN89465.1"/>
    </source>
</evidence>
<keyword evidence="7" id="KW-0472">Membrane</keyword>
<accession>A0A4Z2JGT6</accession>
<gene>
    <name evidence="9" type="primary">Abcg2</name>
    <name evidence="9" type="ORF">EYF80_000068</name>
</gene>
<dbReference type="GO" id="GO:0015562">
    <property type="term" value="F:efflux transmembrane transporter activity"/>
    <property type="evidence" value="ECO:0007669"/>
    <property type="project" value="TreeGrafter"/>
</dbReference>
<sequence>MWLFRMASNGRTIIMSIHQPRYSIYRLFDTVTLLVTGKIVYHGPGLNALDYFANIGYTCEPHNNPADFFLDIFNGDVHNTAINKGHGTRGIVLLKIRLSRSSKQKLSVCIVGWIFK</sequence>
<keyword evidence="4" id="KW-0812">Transmembrane</keyword>
<dbReference type="Proteomes" id="UP000314294">
    <property type="component" value="Unassembled WGS sequence"/>
</dbReference>
<dbReference type="GO" id="GO:0032217">
    <property type="term" value="F:riboflavin transmembrane transporter activity"/>
    <property type="evidence" value="ECO:0007669"/>
    <property type="project" value="TreeGrafter"/>
</dbReference>